<keyword evidence="2" id="KW-0282">Flagellum</keyword>
<dbReference type="SUPFAM" id="SSF101801">
    <property type="entry name" value="Surface presentation of antigens (SPOA)"/>
    <property type="match status" value="1"/>
</dbReference>
<keyword evidence="2" id="KW-0969">Cilium</keyword>
<keyword evidence="2" id="KW-0966">Cell projection</keyword>
<proteinExistence type="predicted"/>
<dbReference type="RefSeq" id="WP_243919987.1">
    <property type="nucleotide sequence ID" value="NZ_JALHLG010000009.1"/>
</dbReference>
<dbReference type="Proteomes" id="UP001202281">
    <property type="component" value="Unassembled WGS sequence"/>
</dbReference>
<dbReference type="InterPro" id="IPR001543">
    <property type="entry name" value="FliN-like_C"/>
</dbReference>
<reference evidence="2 3" key="1">
    <citation type="submission" date="2022-04" db="EMBL/GenBank/DDBJ databases">
        <title>Identification of a novel bacterium isolated from mangrove sediments.</title>
        <authorList>
            <person name="Pan X."/>
        </authorList>
    </citation>
    <scope>NUCLEOTIDE SEQUENCE [LARGE SCALE GENOMIC DNA]</scope>
    <source>
        <strain evidence="2 3">B2638</strain>
    </source>
</reference>
<organism evidence="2 3">
    <name type="scientific">Novosphingobium beihaiensis</name>
    <dbReference type="NCBI Taxonomy" id="2930389"/>
    <lineage>
        <taxon>Bacteria</taxon>
        <taxon>Pseudomonadati</taxon>
        <taxon>Pseudomonadota</taxon>
        <taxon>Alphaproteobacteria</taxon>
        <taxon>Sphingomonadales</taxon>
        <taxon>Sphingomonadaceae</taxon>
        <taxon>Novosphingobium</taxon>
    </lineage>
</organism>
<protein>
    <submittedName>
        <fullName evidence="2">FliM/FliN family flagellar motor switch protein</fullName>
    </submittedName>
</protein>
<name>A0ABT0BPR6_9SPHN</name>
<gene>
    <name evidence="2" type="ORF">MTR66_09165</name>
</gene>
<comment type="caution">
    <text evidence="2">The sequence shown here is derived from an EMBL/GenBank/DDBJ whole genome shotgun (WGS) entry which is preliminary data.</text>
</comment>
<keyword evidence="3" id="KW-1185">Reference proteome</keyword>
<dbReference type="EMBL" id="JALHLG010000009">
    <property type="protein sequence ID" value="MCJ2186983.1"/>
    <property type="molecule type" value="Genomic_DNA"/>
</dbReference>
<dbReference type="Pfam" id="PF01052">
    <property type="entry name" value="FliMN_C"/>
    <property type="match status" value="1"/>
</dbReference>
<sequence>MIKGKERSKNWPKSVKHDRSICVRGYDDRAVAARMLGVEIDDAALTASDRRLVAAMAERAIGDLERRLADLEGEAQSQACGAPDWRALVRTAATGGDDLLEIVCREDWLVRYAKRCVQSVPSHGRLVYRREALSQQPVTVSMALARTVAELGELAQLEPGDIFLFDEGAENHSRIVIDGVRQGDAPCTLVERDGQYFLRLDREKTAA</sequence>
<dbReference type="InterPro" id="IPR036429">
    <property type="entry name" value="SpoA-like_sf"/>
</dbReference>
<accession>A0ABT0BPR6</accession>
<evidence type="ECO:0000313" key="3">
    <source>
        <dbReference type="Proteomes" id="UP001202281"/>
    </source>
</evidence>
<feature type="domain" description="Flagellar motor switch protein FliN-like C-terminal" evidence="1">
    <location>
        <begin position="132"/>
        <end position="201"/>
    </location>
</feature>
<evidence type="ECO:0000313" key="2">
    <source>
        <dbReference type="EMBL" id="MCJ2186983.1"/>
    </source>
</evidence>
<evidence type="ECO:0000259" key="1">
    <source>
        <dbReference type="Pfam" id="PF01052"/>
    </source>
</evidence>
<dbReference type="Gene3D" id="2.30.330.10">
    <property type="entry name" value="SpoA-like"/>
    <property type="match status" value="1"/>
</dbReference>